<keyword evidence="3" id="KW-1185">Reference proteome</keyword>
<proteinExistence type="predicted"/>
<name>A0ABQ5H2P9_9ASTR</name>
<dbReference type="EMBL" id="BQNB010019109">
    <property type="protein sequence ID" value="GJT81761.1"/>
    <property type="molecule type" value="Genomic_DNA"/>
</dbReference>
<accession>A0ABQ5H2P9</accession>
<comment type="caution">
    <text evidence="2">The sequence shown here is derived from an EMBL/GenBank/DDBJ whole genome shotgun (WGS) entry which is preliminary data.</text>
</comment>
<feature type="region of interest" description="Disordered" evidence="1">
    <location>
        <begin position="195"/>
        <end position="251"/>
    </location>
</feature>
<sequence>MTNVQQGNENPEILQVIEDAYVTLSTVPQKTKVPVTSSSHSSDLAVKFLNFSDIPYTDAEIVSPMDVHVHHEVPSQQTPILLIVPVSIISDSSPVFFTVIPQSLPSFTSPPQQSTSTPPPTIEATNPLSILPDFASAAATLIEFELKKILIDKIDKSESYLAAPEHKECYEVLKKSYDLDNTIFSTYGKVYSLKRSRKDKDEDPSVGSDRGLKKRKTGKDAAPATCPKAKESQSGSSKGYKSLSKSSRKSV</sequence>
<dbReference type="Proteomes" id="UP001151760">
    <property type="component" value="Unassembled WGS sequence"/>
</dbReference>
<feature type="compositionally biased region" description="Low complexity" evidence="1">
    <location>
        <begin position="232"/>
        <end position="245"/>
    </location>
</feature>
<organism evidence="2 3">
    <name type="scientific">Tanacetum coccineum</name>
    <dbReference type="NCBI Taxonomy" id="301880"/>
    <lineage>
        <taxon>Eukaryota</taxon>
        <taxon>Viridiplantae</taxon>
        <taxon>Streptophyta</taxon>
        <taxon>Embryophyta</taxon>
        <taxon>Tracheophyta</taxon>
        <taxon>Spermatophyta</taxon>
        <taxon>Magnoliopsida</taxon>
        <taxon>eudicotyledons</taxon>
        <taxon>Gunneridae</taxon>
        <taxon>Pentapetalae</taxon>
        <taxon>asterids</taxon>
        <taxon>campanulids</taxon>
        <taxon>Asterales</taxon>
        <taxon>Asteraceae</taxon>
        <taxon>Asteroideae</taxon>
        <taxon>Anthemideae</taxon>
        <taxon>Anthemidinae</taxon>
        <taxon>Tanacetum</taxon>
    </lineage>
</organism>
<evidence type="ECO:0000313" key="3">
    <source>
        <dbReference type="Proteomes" id="UP001151760"/>
    </source>
</evidence>
<reference evidence="2" key="2">
    <citation type="submission" date="2022-01" db="EMBL/GenBank/DDBJ databases">
        <authorList>
            <person name="Yamashiro T."/>
            <person name="Shiraishi A."/>
            <person name="Satake H."/>
            <person name="Nakayama K."/>
        </authorList>
    </citation>
    <scope>NUCLEOTIDE SEQUENCE</scope>
</reference>
<reference evidence="2" key="1">
    <citation type="journal article" date="2022" name="Int. J. Mol. Sci.">
        <title>Draft Genome of Tanacetum Coccineum: Genomic Comparison of Closely Related Tanacetum-Family Plants.</title>
        <authorList>
            <person name="Yamashiro T."/>
            <person name="Shiraishi A."/>
            <person name="Nakayama K."/>
            <person name="Satake H."/>
        </authorList>
    </citation>
    <scope>NUCLEOTIDE SEQUENCE</scope>
</reference>
<gene>
    <name evidence="2" type="ORF">Tco_1056103</name>
</gene>
<protein>
    <submittedName>
        <fullName evidence="2">Uncharacterized protein</fullName>
    </submittedName>
</protein>
<evidence type="ECO:0000313" key="2">
    <source>
        <dbReference type="EMBL" id="GJT81761.1"/>
    </source>
</evidence>
<evidence type="ECO:0000256" key="1">
    <source>
        <dbReference type="SAM" id="MobiDB-lite"/>
    </source>
</evidence>